<dbReference type="EMBL" id="UINC01225595">
    <property type="protein sequence ID" value="SVE55734.1"/>
    <property type="molecule type" value="Genomic_DNA"/>
</dbReference>
<reference evidence="2" key="1">
    <citation type="submission" date="2018-05" db="EMBL/GenBank/DDBJ databases">
        <authorList>
            <person name="Lanie J.A."/>
            <person name="Ng W.-L."/>
            <person name="Kazmierczak K.M."/>
            <person name="Andrzejewski T.M."/>
            <person name="Davidsen T.M."/>
            <person name="Wayne K.J."/>
            <person name="Tettelin H."/>
            <person name="Glass J.I."/>
            <person name="Rusch D."/>
            <person name="Podicherti R."/>
            <person name="Tsui H.-C.T."/>
            <person name="Winkler M.E."/>
        </authorList>
    </citation>
    <scope>NUCLEOTIDE SEQUENCE</scope>
</reference>
<proteinExistence type="predicted"/>
<protein>
    <submittedName>
        <fullName evidence="2">Uncharacterized protein</fullName>
    </submittedName>
</protein>
<keyword evidence="1" id="KW-0812">Transmembrane</keyword>
<keyword evidence="1" id="KW-1133">Transmembrane helix</keyword>
<sequence>YSTIYHYDDLTAPLLFIAVILCLNNIMSSDILKKYIKKLFFRGMVLFWIGMVFTLLPVSPMRIFWESIPSLTDWEILEELKRFDQMSKNKRIAVQSSIGPYFQRKKLQWYIRSKGQHCEMMSHIYSIRSIPVDYVVLIPGKGHYGIDNIELCLKELSNNPKVLRATEFKHLVVYKRLNEIKPALELKNLPSKG</sequence>
<name>A0A383EGJ9_9ZZZZ</name>
<evidence type="ECO:0000313" key="2">
    <source>
        <dbReference type="EMBL" id="SVE55734.1"/>
    </source>
</evidence>
<accession>A0A383EGJ9</accession>
<organism evidence="2">
    <name type="scientific">marine metagenome</name>
    <dbReference type="NCBI Taxonomy" id="408172"/>
    <lineage>
        <taxon>unclassified sequences</taxon>
        <taxon>metagenomes</taxon>
        <taxon>ecological metagenomes</taxon>
    </lineage>
</organism>
<feature type="transmembrane region" description="Helical" evidence="1">
    <location>
        <begin position="39"/>
        <end position="58"/>
    </location>
</feature>
<dbReference type="AlphaFoldDB" id="A0A383EGJ9"/>
<evidence type="ECO:0000256" key="1">
    <source>
        <dbReference type="SAM" id="Phobius"/>
    </source>
</evidence>
<keyword evidence="1" id="KW-0472">Membrane</keyword>
<feature type="transmembrane region" description="Helical" evidence="1">
    <location>
        <begin position="12"/>
        <end position="32"/>
    </location>
</feature>
<feature type="non-terminal residue" evidence="2">
    <location>
        <position position="1"/>
    </location>
</feature>
<gene>
    <name evidence="2" type="ORF">METZ01_LOCUS508588</name>
</gene>